<dbReference type="Proteomes" id="UP000265836">
    <property type="component" value="Unassembled WGS sequence"/>
</dbReference>
<dbReference type="AlphaFoldDB" id="A0A397NAV7"/>
<proteinExistence type="predicted"/>
<sequence length="608" mass="67848">MWPEYPSLMDKQSPHLQLLRVPTPSKQSLSFCDGSPRDLKRWIAGLPKANIGETARQLYQSLVELNQFLTPSENRLQLLELLRPEVSFVCQHLERHFLNQAIVLDERPRKVANLCQALQNHLAVGYKLIISRAMTRSGKEREQLLAVALQRASHSLCSPLIRASQLYCPVPEGLWLELHQLYQIACEQRLQRQVIRDPLARHTPGMSLEQTYVTALLLGCARTNQMRQNGIARLAEALEPWSTLVKLQAGDHPNSLFVLAPQIDGPPRYKSLYQSSELHNLLGIDTQPLVDAIKEYLELPEEERSKSHLMIPDGISLDLLQHVAAAWGDIAERTFQRTAGQGNLTLCIGMTALHFFLSGRRSFAEVLKHPVEIGAAVFKPSTGEPDIWSNAFDAQRSAADEIHFEEIQYTKVTPGEQTAPETSGETYPTYPLAIVNHSPGGYCLSWPKDVPSQLQAGELLGVQDSPSQGWSVAIVRWIRQVRGGGTQMGIELIAPHARPCGLQLLRKAEQNSQYLRALLLPEISAISRPASLITPRLPFQEGSKVLINDHGEEHRAVLTRKQVSTGSFSQFEYRRVGNEEGAAGKPVTASQSQKPAGEEDFDSLWKSL</sequence>
<protein>
    <recommendedName>
        <fullName evidence="4">Molecular chaperone</fullName>
    </recommendedName>
</protein>
<organism evidence="2 3">
    <name type="scientific">Ectopseudomonas oleovorans</name>
    <name type="common">Pseudomonas oleovorans</name>
    <dbReference type="NCBI Taxonomy" id="301"/>
    <lineage>
        <taxon>Bacteria</taxon>
        <taxon>Pseudomonadati</taxon>
        <taxon>Pseudomonadota</taxon>
        <taxon>Gammaproteobacteria</taxon>
        <taxon>Pseudomonadales</taxon>
        <taxon>Pseudomonadaceae</taxon>
        <taxon>Ectopseudomonas</taxon>
    </lineage>
</organism>
<accession>A0A397NAV7</accession>
<evidence type="ECO:0008006" key="4">
    <source>
        <dbReference type="Google" id="ProtNLM"/>
    </source>
</evidence>
<evidence type="ECO:0000313" key="2">
    <source>
        <dbReference type="EMBL" id="RIA34592.1"/>
    </source>
</evidence>
<evidence type="ECO:0000256" key="1">
    <source>
        <dbReference type="SAM" id="MobiDB-lite"/>
    </source>
</evidence>
<gene>
    <name evidence="2" type="ORF">DFO61_1246</name>
</gene>
<feature type="region of interest" description="Disordered" evidence="1">
    <location>
        <begin position="579"/>
        <end position="608"/>
    </location>
</feature>
<name>A0A397NAV7_ECTOL</name>
<comment type="caution">
    <text evidence="2">The sequence shown here is derived from an EMBL/GenBank/DDBJ whole genome shotgun (WGS) entry which is preliminary data.</text>
</comment>
<evidence type="ECO:0000313" key="3">
    <source>
        <dbReference type="Proteomes" id="UP000265836"/>
    </source>
</evidence>
<reference evidence="2 3" key="1">
    <citation type="submission" date="2018-08" db="EMBL/GenBank/DDBJ databases">
        <title>Genome sequencing of rice bacterial endophytes.</title>
        <authorList>
            <person name="Venturi V."/>
        </authorList>
    </citation>
    <scope>NUCLEOTIDE SEQUENCE [LARGE SCALE GENOMIC DNA]</scope>
    <source>
        <strain evidence="2 3">E1205</strain>
    </source>
</reference>
<dbReference type="EMBL" id="QXDA01000002">
    <property type="protein sequence ID" value="RIA34592.1"/>
    <property type="molecule type" value="Genomic_DNA"/>
</dbReference>